<dbReference type="Pfam" id="PF01593">
    <property type="entry name" value="Amino_oxidase"/>
    <property type="match status" value="1"/>
</dbReference>
<keyword evidence="4" id="KW-0521">NADP</keyword>
<proteinExistence type="predicted"/>
<keyword evidence="5" id="KW-0520">NAD</keyword>
<dbReference type="InterPro" id="IPR052206">
    <property type="entry name" value="Retinol_saturase"/>
</dbReference>
<name>A0ABD5W5Q3_9EURY</name>
<evidence type="ECO:0000256" key="2">
    <source>
        <dbReference type="ARBA" id="ARBA00022729"/>
    </source>
</evidence>
<keyword evidence="8" id="KW-1185">Reference proteome</keyword>
<sequence>MIDDESCKLALGANLGYYHDDPYELSLPFFAVAQGGYIDGGSYYVRGGSQRLSDYLVSLIEENGGAVDCGRLVSDIHVRDGWVSGATHAKTYTETDEQTTQANSVIANAAVPTVAENLLADPHGSTLAAEISDRAIAPSLTTLYLVFEPTPADLGNECYSTIIEGTDIDTLADLSDTPPAGFGSRRLTFVDYSQVAADLAPDGKSVGAITTVDYHNAWCGLTDPEYRRKKNRVGDVLLRRLNEVLPGASDAVVHQELATPHTIERFTHNPLGTAYGFAPTPNQTLGAREIEPSVDGLHFASAWSSPGGGFTGAILSGAKTARSLTSDVGTFS</sequence>
<feature type="domain" description="Amine oxidase" evidence="6">
    <location>
        <begin position="4"/>
        <end position="323"/>
    </location>
</feature>
<dbReference type="InterPro" id="IPR036188">
    <property type="entry name" value="FAD/NAD-bd_sf"/>
</dbReference>
<dbReference type="InterPro" id="IPR002937">
    <property type="entry name" value="Amino_oxidase"/>
</dbReference>
<evidence type="ECO:0000313" key="8">
    <source>
        <dbReference type="Proteomes" id="UP001596445"/>
    </source>
</evidence>
<dbReference type="PANTHER" id="PTHR46091:SF3">
    <property type="entry name" value="AMINE OXIDASE DOMAIN-CONTAINING PROTEIN"/>
    <property type="match status" value="1"/>
</dbReference>
<gene>
    <name evidence="7" type="ORF">ACFQQG_19915</name>
</gene>
<evidence type="ECO:0000256" key="4">
    <source>
        <dbReference type="ARBA" id="ARBA00022857"/>
    </source>
</evidence>
<dbReference type="PANTHER" id="PTHR46091">
    <property type="entry name" value="BLR7054 PROTEIN"/>
    <property type="match status" value="1"/>
</dbReference>
<protein>
    <submittedName>
        <fullName evidence="7">Phytoene desaturase family protein</fullName>
    </submittedName>
</protein>
<accession>A0ABD5W5Q3</accession>
<reference evidence="7 8" key="1">
    <citation type="journal article" date="2019" name="Int. J. Syst. Evol. Microbiol.">
        <title>The Global Catalogue of Microorganisms (GCM) 10K type strain sequencing project: providing services to taxonomists for standard genome sequencing and annotation.</title>
        <authorList>
            <consortium name="The Broad Institute Genomics Platform"/>
            <consortium name="The Broad Institute Genome Sequencing Center for Infectious Disease"/>
            <person name="Wu L."/>
            <person name="Ma J."/>
        </authorList>
    </citation>
    <scope>NUCLEOTIDE SEQUENCE [LARGE SCALE GENOMIC DNA]</scope>
    <source>
        <strain evidence="7 8">JCM 30072</strain>
    </source>
</reference>
<evidence type="ECO:0000313" key="7">
    <source>
        <dbReference type="EMBL" id="MFC7060059.1"/>
    </source>
</evidence>
<evidence type="ECO:0000256" key="5">
    <source>
        <dbReference type="ARBA" id="ARBA00023027"/>
    </source>
</evidence>
<comment type="caution">
    <text evidence="7">The sequence shown here is derived from an EMBL/GenBank/DDBJ whole genome shotgun (WGS) entry which is preliminary data.</text>
</comment>
<evidence type="ECO:0000256" key="1">
    <source>
        <dbReference type="ARBA" id="ARBA00022630"/>
    </source>
</evidence>
<dbReference type="Proteomes" id="UP001596445">
    <property type="component" value="Unassembled WGS sequence"/>
</dbReference>
<dbReference type="RefSeq" id="WP_267164467.1">
    <property type="nucleotide sequence ID" value="NZ_CP112975.1"/>
</dbReference>
<dbReference type="AlphaFoldDB" id="A0ABD5W5Q3"/>
<keyword evidence="1" id="KW-0285">Flavoprotein</keyword>
<organism evidence="7 8">
    <name type="scientific">Halovenus salina</name>
    <dbReference type="NCBI Taxonomy" id="1510225"/>
    <lineage>
        <taxon>Archaea</taxon>
        <taxon>Methanobacteriati</taxon>
        <taxon>Methanobacteriota</taxon>
        <taxon>Stenosarchaea group</taxon>
        <taxon>Halobacteria</taxon>
        <taxon>Halobacteriales</taxon>
        <taxon>Haloarculaceae</taxon>
        <taxon>Halovenus</taxon>
    </lineage>
</organism>
<dbReference type="Gene3D" id="3.50.50.60">
    <property type="entry name" value="FAD/NAD(P)-binding domain"/>
    <property type="match status" value="1"/>
</dbReference>
<dbReference type="SUPFAM" id="SSF51905">
    <property type="entry name" value="FAD/NAD(P)-binding domain"/>
    <property type="match status" value="1"/>
</dbReference>
<evidence type="ECO:0000259" key="6">
    <source>
        <dbReference type="Pfam" id="PF01593"/>
    </source>
</evidence>
<dbReference type="GeneID" id="76632410"/>
<keyword evidence="3" id="KW-0274">FAD</keyword>
<dbReference type="EMBL" id="JBHSZI010000005">
    <property type="protein sequence ID" value="MFC7060059.1"/>
    <property type="molecule type" value="Genomic_DNA"/>
</dbReference>
<evidence type="ECO:0000256" key="3">
    <source>
        <dbReference type="ARBA" id="ARBA00022827"/>
    </source>
</evidence>
<keyword evidence="2" id="KW-0732">Signal</keyword>